<dbReference type="Gene3D" id="2.60.120.10">
    <property type="entry name" value="Jelly Rolls"/>
    <property type="match status" value="1"/>
</dbReference>
<proteinExistence type="inferred from homology"/>
<dbReference type="Pfam" id="PF05995">
    <property type="entry name" value="CDO_I"/>
    <property type="match status" value="1"/>
</dbReference>
<keyword evidence="3 6" id="KW-0223">Dioxygenase</keyword>
<evidence type="ECO:0000256" key="3">
    <source>
        <dbReference type="ARBA" id="ARBA00022964"/>
    </source>
</evidence>
<keyword evidence="5" id="KW-0408">Iron</keyword>
<dbReference type="InterPro" id="IPR014710">
    <property type="entry name" value="RmlC-like_jellyroll"/>
</dbReference>
<name>A0A5K0U901_9VIRU</name>
<sequence length="179" mass="20721">MTELQASGSENIQELAVLYERISKVFSDSGSLVNCRDVLHRYTGDDWSVFVEYDNTTYKRVRLPNMCNDDFEFVLICWDKGQRSPIHDHPDNGCLVKVLQGELCEELYKKQRSLEGQYKRIGSRNNRAGDVSYMEKNVVIHRISNVSSNEMEGCKTVSLHIYSPPKFKYTIVQEKELVE</sequence>
<evidence type="ECO:0000256" key="2">
    <source>
        <dbReference type="ARBA" id="ARBA00022723"/>
    </source>
</evidence>
<dbReference type="SUPFAM" id="SSF51182">
    <property type="entry name" value="RmlC-like cupins"/>
    <property type="match status" value="1"/>
</dbReference>
<dbReference type="PANTHER" id="PTHR12918">
    <property type="entry name" value="CYSTEINE DIOXYGENASE"/>
    <property type="match status" value="1"/>
</dbReference>
<evidence type="ECO:0000256" key="1">
    <source>
        <dbReference type="ARBA" id="ARBA00006622"/>
    </source>
</evidence>
<dbReference type="GO" id="GO:0017172">
    <property type="term" value="F:cysteine dioxygenase activity"/>
    <property type="evidence" value="ECO:0007669"/>
    <property type="project" value="TreeGrafter"/>
</dbReference>
<dbReference type="GO" id="GO:0019448">
    <property type="term" value="P:L-cysteine catabolic process"/>
    <property type="evidence" value="ECO:0007669"/>
    <property type="project" value="TreeGrafter"/>
</dbReference>
<organism evidence="6 7">
    <name type="scientific">Yasminevirus sp. GU-2018</name>
    <dbReference type="NCBI Taxonomy" id="2420051"/>
    <lineage>
        <taxon>Viruses</taxon>
        <taxon>Varidnaviria</taxon>
        <taxon>Bamfordvirae</taxon>
        <taxon>Nucleocytoviricota</taxon>
        <taxon>Megaviricetes</taxon>
        <taxon>Imitervirales</taxon>
        <taxon>Mimiviridae</taxon>
        <taxon>Klosneuvirinae</taxon>
        <taxon>Yasminevirus</taxon>
        <taxon>Yasminevirus saudimassiliense</taxon>
    </lineage>
</organism>
<gene>
    <name evidence="6" type="ORF">YASMINEVIRUS_286</name>
</gene>
<dbReference type="InterPro" id="IPR010300">
    <property type="entry name" value="CDO_1"/>
</dbReference>
<protein>
    <submittedName>
        <fullName evidence="6">I cysteine dioxygenase</fullName>
    </submittedName>
</protein>
<dbReference type="GO" id="GO:0008198">
    <property type="term" value="F:ferrous iron binding"/>
    <property type="evidence" value="ECO:0007669"/>
    <property type="project" value="TreeGrafter"/>
</dbReference>
<keyword evidence="7" id="KW-1185">Reference proteome</keyword>
<keyword evidence="2" id="KW-0479">Metal-binding</keyword>
<keyword evidence="4" id="KW-0560">Oxidoreductase</keyword>
<evidence type="ECO:0000313" key="7">
    <source>
        <dbReference type="Proteomes" id="UP000594342"/>
    </source>
</evidence>
<evidence type="ECO:0000313" key="6">
    <source>
        <dbReference type="EMBL" id="VBB17823.1"/>
    </source>
</evidence>
<dbReference type="InterPro" id="IPR011051">
    <property type="entry name" value="RmlC_Cupin_sf"/>
</dbReference>
<evidence type="ECO:0000256" key="4">
    <source>
        <dbReference type="ARBA" id="ARBA00023002"/>
    </source>
</evidence>
<comment type="similarity">
    <text evidence="1">Belongs to the cysteine dioxygenase family.</text>
</comment>
<reference evidence="6 7" key="1">
    <citation type="submission" date="2018-10" db="EMBL/GenBank/DDBJ databases">
        <authorList>
            <consortium name="IHU Genomes"/>
        </authorList>
    </citation>
    <scope>NUCLEOTIDE SEQUENCE [LARGE SCALE GENOMIC DNA]</scope>
    <source>
        <strain evidence="6 7">A1</strain>
    </source>
</reference>
<dbReference type="EMBL" id="UPSH01000001">
    <property type="protein sequence ID" value="VBB17823.1"/>
    <property type="molecule type" value="Genomic_DNA"/>
</dbReference>
<comment type="caution">
    <text evidence="6">The sequence shown here is derived from an EMBL/GenBank/DDBJ whole genome shotgun (WGS) entry which is preliminary data.</text>
</comment>
<dbReference type="PANTHER" id="PTHR12918:SF1">
    <property type="entry name" value="CYSTEINE DIOXYGENASE TYPE 1"/>
    <property type="match status" value="1"/>
</dbReference>
<dbReference type="Proteomes" id="UP000594342">
    <property type="component" value="Unassembled WGS sequence"/>
</dbReference>
<accession>A0A5K0U901</accession>
<dbReference type="CDD" id="cd10548">
    <property type="entry name" value="cupin_CDO"/>
    <property type="match status" value="1"/>
</dbReference>
<evidence type="ECO:0000256" key="5">
    <source>
        <dbReference type="ARBA" id="ARBA00023004"/>
    </source>
</evidence>